<accession>A0AAJ0MT31</accession>
<reference evidence="1 2" key="1">
    <citation type="journal article" date="2023" name="Mol. Phylogenet. Evol.">
        <title>Genome-scale phylogeny and comparative genomics of the fungal order Sordariales.</title>
        <authorList>
            <person name="Hensen N."/>
            <person name="Bonometti L."/>
            <person name="Westerberg I."/>
            <person name="Brannstrom I.O."/>
            <person name="Guillou S."/>
            <person name="Cros-Aarteil S."/>
            <person name="Calhoun S."/>
            <person name="Haridas S."/>
            <person name="Kuo A."/>
            <person name="Mondo S."/>
            <person name="Pangilinan J."/>
            <person name="Riley R."/>
            <person name="LaButti K."/>
            <person name="Andreopoulos B."/>
            <person name="Lipzen A."/>
            <person name="Chen C."/>
            <person name="Yan M."/>
            <person name="Daum C."/>
            <person name="Ng V."/>
            <person name="Clum A."/>
            <person name="Steindorff A."/>
            <person name="Ohm R.A."/>
            <person name="Martin F."/>
            <person name="Silar P."/>
            <person name="Natvig D.O."/>
            <person name="Lalanne C."/>
            <person name="Gautier V."/>
            <person name="Ament-Velasquez S.L."/>
            <person name="Kruys A."/>
            <person name="Hutchinson M.I."/>
            <person name="Powell A.J."/>
            <person name="Barry K."/>
            <person name="Miller A.N."/>
            <person name="Grigoriev I.V."/>
            <person name="Debuchy R."/>
            <person name="Gladieux P."/>
            <person name="Hiltunen Thoren M."/>
            <person name="Johannesson H."/>
        </authorList>
    </citation>
    <scope>NUCLEOTIDE SEQUENCE [LARGE SCALE GENOMIC DNA]</scope>
    <source>
        <strain evidence="1 2">FGSC 10403</strain>
    </source>
</reference>
<evidence type="ECO:0000313" key="1">
    <source>
        <dbReference type="EMBL" id="KAK3495420.1"/>
    </source>
</evidence>
<dbReference type="EMBL" id="JAULSX010000003">
    <property type="protein sequence ID" value="KAK3495420.1"/>
    <property type="molecule type" value="Genomic_DNA"/>
</dbReference>
<sequence length="213" mass="24996">MYSTTTNAAILKDAWFNFRRDSLFRCQKHLIERYFYDHWLNHVRFNIYVDGHMPPGIRYRYGGKYMHAHNFPGIFSPDPQLTPNDNGDPETEKATFVFRRRKGRDCPRASLPSTWNRLMHATNNGWPPLHIEPPDGTRIDSIEVCLEGWEVSNDGVCISFPWKKLMTMVITRILEIWKMPPVVVDEDDLPLLPPPVDSLLVGWFMPEPSWTWH</sequence>
<comment type="caution">
    <text evidence="1">The sequence shown here is derived from an EMBL/GenBank/DDBJ whole genome shotgun (WGS) entry which is preliminary data.</text>
</comment>
<dbReference type="RefSeq" id="XP_062694849.1">
    <property type="nucleotide sequence ID" value="XM_062839474.1"/>
</dbReference>
<dbReference type="AlphaFoldDB" id="A0AAJ0MT31"/>
<name>A0AAJ0MT31_9PEZI</name>
<dbReference type="GeneID" id="87877096"/>
<dbReference type="Proteomes" id="UP001285908">
    <property type="component" value="Unassembled WGS sequence"/>
</dbReference>
<protein>
    <submittedName>
        <fullName evidence="1">Uncharacterized protein</fullName>
    </submittedName>
</protein>
<gene>
    <name evidence="1" type="ORF">B0T23DRAFT_412194</name>
</gene>
<evidence type="ECO:0000313" key="2">
    <source>
        <dbReference type="Proteomes" id="UP001285908"/>
    </source>
</evidence>
<proteinExistence type="predicted"/>
<organism evidence="1 2">
    <name type="scientific">Neurospora hispaniola</name>
    <dbReference type="NCBI Taxonomy" id="588809"/>
    <lineage>
        <taxon>Eukaryota</taxon>
        <taxon>Fungi</taxon>
        <taxon>Dikarya</taxon>
        <taxon>Ascomycota</taxon>
        <taxon>Pezizomycotina</taxon>
        <taxon>Sordariomycetes</taxon>
        <taxon>Sordariomycetidae</taxon>
        <taxon>Sordariales</taxon>
        <taxon>Sordariaceae</taxon>
        <taxon>Neurospora</taxon>
    </lineage>
</organism>
<keyword evidence="2" id="KW-1185">Reference proteome</keyword>